<sequence>MSPRETIMLATLLVLAASNLVLLVLLHSYLSNEEVKTPPSLETSSEPCEQPSSPDTAAVSPEVSRSLNVNSSLSEESYPPPTNTSTGYVEAPVAYYLGVEAVSSFEPDSEAAPRIPENLAVSVVKLEGSPSMCAVDMEAGVEAGVATVNVTVPLPGGCYRVEPVLMNRTSSKVYFRLAFVEDLAGACGRCARITFRVSYLPPGRYIISVGPVLQQRG</sequence>
<evidence type="ECO:0000313" key="4">
    <source>
        <dbReference type="EMBL" id="HGB25973.1"/>
    </source>
</evidence>
<dbReference type="EMBL" id="DTIB01000143">
    <property type="protein sequence ID" value="HGB25973.1"/>
    <property type="molecule type" value="Genomic_DNA"/>
</dbReference>
<protein>
    <submittedName>
        <fullName evidence="3">Uncharacterized protein</fullName>
    </submittedName>
</protein>
<feature type="compositionally biased region" description="Polar residues" evidence="1">
    <location>
        <begin position="40"/>
        <end position="55"/>
    </location>
</feature>
<feature type="transmembrane region" description="Helical" evidence="2">
    <location>
        <begin position="7"/>
        <end position="30"/>
    </location>
</feature>
<reference evidence="3" key="1">
    <citation type="journal article" date="2020" name="mSystems">
        <title>Genome- and Community-Level Interaction Insights into Carbon Utilization and Element Cycling Functions of Hydrothermarchaeota in Hydrothermal Sediment.</title>
        <authorList>
            <person name="Zhou Z."/>
            <person name="Liu Y."/>
            <person name="Xu W."/>
            <person name="Pan J."/>
            <person name="Luo Z.H."/>
            <person name="Li M."/>
        </authorList>
    </citation>
    <scope>NUCLEOTIDE SEQUENCE [LARGE SCALE GENOMIC DNA]</scope>
    <source>
        <strain evidence="3">SpSt-8</strain>
    </source>
</reference>
<feature type="region of interest" description="Disordered" evidence="1">
    <location>
        <begin position="36"/>
        <end position="85"/>
    </location>
</feature>
<proteinExistence type="predicted"/>
<dbReference type="AlphaFoldDB" id="A0A7C3SQ30"/>
<gene>
    <name evidence="3" type="ORF">ENV88_08050</name>
    <name evidence="4" type="ORF">ENV88_08190</name>
</gene>
<accession>A0A7C3SQ30</accession>
<organism evidence="3">
    <name type="scientific">Thermofilum pendens</name>
    <dbReference type="NCBI Taxonomy" id="2269"/>
    <lineage>
        <taxon>Archaea</taxon>
        <taxon>Thermoproteota</taxon>
        <taxon>Thermoprotei</taxon>
        <taxon>Thermofilales</taxon>
        <taxon>Thermofilaceae</taxon>
        <taxon>Thermofilum</taxon>
    </lineage>
</organism>
<feature type="compositionally biased region" description="Low complexity" evidence="1">
    <location>
        <begin position="63"/>
        <end position="77"/>
    </location>
</feature>
<evidence type="ECO:0000256" key="2">
    <source>
        <dbReference type="SAM" id="Phobius"/>
    </source>
</evidence>
<keyword evidence="2" id="KW-0812">Transmembrane</keyword>
<keyword evidence="2" id="KW-1133">Transmembrane helix</keyword>
<evidence type="ECO:0000313" key="3">
    <source>
        <dbReference type="EMBL" id="HGB25948.1"/>
    </source>
</evidence>
<keyword evidence="2" id="KW-0472">Membrane</keyword>
<comment type="caution">
    <text evidence="3">The sequence shown here is derived from an EMBL/GenBank/DDBJ whole genome shotgun (WGS) entry which is preliminary data.</text>
</comment>
<evidence type="ECO:0000256" key="1">
    <source>
        <dbReference type="SAM" id="MobiDB-lite"/>
    </source>
</evidence>
<dbReference type="EMBL" id="DTIB01000141">
    <property type="protein sequence ID" value="HGB25948.1"/>
    <property type="molecule type" value="Genomic_DNA"/>
</dbReference>
<name>A0A7C3SQ30_THEPE</name>